<dbReference type="GO" id="GO:0005737">
    <property type="term" value="C:cytoplasm"/>
    <property type="evidence" value="ECO:0007669"/>
    <property type="project" value="TreeGrafter"/>
</dbReference>
<dbReference type="InterPro" id="IPR050187">
    <property type="entry name" value="Lipid_Phosphate_FormReg"/>
</dbReference>
<dbReference type="EMBL" id="JACAZI010000021">
    <property type="protein sequence ID" value="KAF7338278.1"/>
    <property type="molecule type" value="Genomic_DNA"/>
</dbReference>
<dbReference type="PANTHER" id="PTHR12358:SF31">
    <property type="entry name" value="ACYLGLYCEROL KINASE, MITOCHONDRIAL"/>
    <property type="match status" value="1"/>
</dbReference>
<dbReference type="GO" id="GO:0046512">
    <property type="term" value="P:sphingosine biosynthetic process"/>
    <property type="evidence" value="ECO:0007669"/>
    <property type="project" value="TreeGrafter"/>
</dbReference>
<keyword evidence="4" id="KW-1185">Reference proteome</keyword>
<dbReference type="SUPFAM" id="SSF111331">
    <property type="entry name" value="NAD kinase/diacylglycerol kinase-like"/>
    <property type="match status" value="1"/>
</dbReference>
<gene>
    <name evidence="3" type="ORF">MVEN_02053200</name>
</gene>
<dbReference type="AlphaFoldDB" id="A0A8H7CK40"/>
<organism evidence="3 4">
    <name type="scientific">Mycena venus</name>
    <dbReference type="NCBI Taxonomy" id="2733690"/>
    <lineage>
        <taxon>Eukaryota</taxon>
        <taxon>Fungi</taxon>
        <taxon>Dikarya</taxon>
        <taxon>Basidiomycota</taxon>
        <taxon>Agaricomycotina</taxon>
        <taxon>Agaricomycetes</taxon>
        <taxon>Agaricomycetidae</taxon>
        <taxon>Agaricales</taxon>
        <taxon>Marasmiineae</taxon>
        <taxon>Mycenaceae</taxon>
        <taxon>Mycena</taxon>
    </lineage>
</organism>
<dbReference type="Gene3D" id="3.40.50.10330">
    <property type="entry name" value="Probable inorganic polyphosphate/atp-NAD kinase, domain 1"/>
    <property type="match status" value="1"/>
</dbReference>
<dbReference type="InterPro" id="IPR055916">
    <property type="entry name" value="DUF7493"/>
</dbReference>
<feature type="region of interest" description="Disordered" evidence="1">
    <location>
        <begin position="313"/>
        <end position="332"/>
    </location>
</feature>
<dbReference type="OrthoDB" id="3853857at2759"/>
<dbReference type="InterPro" id="IPR017438">
    <property type="entry name" value="ATP-NAD_kinase_N"/>
</dbReference>
<proteinExistence type="predicted"/>
<evidence type="ECO:0000259" key="2">
    <source>
        <dbReference type="PROSITE" id="PS50146"/>
    </source>
</evidence>
<accession>A0A8H7CK40</accession>
<dbReference type="GO" id="GO:0001727">
    <property type="term" value="F:lipid kinase activity"/>
    <property type="evidence" value="ECO:0007669"/>
    <property type="project" value="TreeGrafter"/>
</dbReference>
<protein>
    <submittedName>
        <fullName evidence="3">DAGKc domain-containing protein</fullName>
    </submittedName>
</protein>
<dbReference type="Pfam" id="PF24321">
    <property type="entry name" value="DUF7493"/>
    <property type="match status" value="1"/>
</dbReference>
<dbReference type="PANTHER" id="PTHR12358">
    <property type="entry name" value="SPHINGOSINE KINASE"/>
    <property type="match status" value="1"/>
</dbReference>
<name>A0A8H7CK40_9AGAR</name>
<dbReference type="InterPro" id="IPR001206">
    <property type="entry name" value="Diacylglycerol_kinase_cat_dom"/>
</dbReference>
<dbReference type="Pfam" id="PF00781">
    <property type="entry name" value="DAGK_cat"/>
    <property type="match status" value="1"/>
</dbReference>
<evidence type="ECO:0000313" key="4">
    <source>
        <dbReference type="Proteomes" id="UP000620124"/>
    </source>
</evidence>
<evidence type="ECO:0000256" key="1">
    <source>
        <dbReference type="SAM" id="MobiDB-lite"/>
    </source>
</evidence>
<dbReference type="PROSITE" id="PS50146">
    <property type="entry name" value="DAGK"/>
    <property type="match status" value="1"/>
</dbReference>
<comment type="caution">
    <text evidence="3">The sequence shown here is derived from an EMBL/GenBank/DDBJ whole genome shotgun (WGS) entry which is preliminary data.</text>
</comment>
<dbReference type="GO" id="GO:0016020">
    <property type="term" value="C:membrane"/>
    <property type="evidence" value="ECO:0007669"/>
    <property type="project" value="TreeGrafter"/>
</dbReference>
<feature type="domain" description="DAGKc" evidence="2">
    <location>
        <begin position="100"/>
        <end position="240"/>
    </location>
</feature>
<dbReference type="InterPro" id="IPR016064">
    <property type="entry name" value="NAD/diacylglycerol_kinase_sf"/>
</dbReference>
<dbReference type="SMART" id="SM00046">
    <property type="entry name" value="DAGKc"/>
    <property type="match status" value="1"/>
</dbReference>
<dbReference type="Gene3D" id="2.60.200.40">
    <property type="match status" value="1"/>
</dbReference>
<reference evidence="3" key="1">
    <citation type="submission" date="2020-05" db="EMBL/GenBank/DDBJ databases">
        <title>Mycena genomes resolve the evolution of fungal bioluminescence.</title>
        <authorList>
            <person name="Tsai I.J."/>
        </authorList>
    </citation>
    <scope>NUCLEOTIDE SEQUENCE</scope>
    <source>
        <strain evidence="3">CCC161011</strain>
    </source>
</reference>
<sequence>MSRRDLKIRVVGAKNLYSLSFTDEELTIADGRAIQVPLRQVVGAQRNDHSLEVSYIGRKKKTDPMSLTKLVGIAEDAEDDVLDAWISTLLHLAYEGMGVTRGRRLKVVINPHGGTKKGVAIFNKTVEPILRAANCSLDVIHTTRAGHAYEIAKTMSLDYDAMVIVSGDGLIHEVLNGFAHHEQPINAFKIPLAPIPTGSGNGLSLNILGMDDGFDVCAAALNVVKGLSMKIDVLSFTQNGKRTISFMSQALGLAADLDIGTDNLRWMGESRFMFGFLRGLVQFKPCPIELSYKAAELDKNKMFDTLIKRRMKDNPDDVEPQAPETDLTALPPLKYSGTDEGWTVLDVPLLYVYAGKGPYVGRDLMTFPMSLPDDGLIDIAAQPVSSRGEVLSNLGGAPKGEHYWRPNLRYIKAHAYRVKPLAPKGAVAVDGEVFPLEEFQVEAHQGLARLLSPHGYYAADPPPRPSKPPA</sequence>
<evidence type="ECO:0000313" key="3">
    <source>
        <dbReference type="EMBL" id="KAF7338278.1"/>
    </source>
</evidence>
<dbReference type="Proteomes" id="UP000620124">
    <property type="component" value="Unassembled WGS sequence"/>
</dbReference>
<dbReference type="GO" id="GO:0005524">
    <property type="term" value="F:ATP binding"/>
    <property type="evidence" value="ECO:0007669"/>
    <property type="project" value="UniProtKB-KW"/>
</dbReference>